<evidence type="ECO:0000313" key="11">
    <source>
        <dbReference type="Proteomes" id="UP001156664"/>
    </source>
</evidence>
<evidence type="ECO:0000313" key="10">
    <source>
        <dbReference type="EMBL" id="GLR26643.1"/>
    </source>
</evidence>
<dbReference type="CDD" id="cd00082">
    <property type="entry name" value="HisKA"/>
    <property type="match status" value="1"/>
</dbReference>
<feature type="transmembrane region" description="Helical" evidence="7">
    <location>
        <begin position="134"/>
        <end position="151"/>
    </location>
</feature>
<gene>
    <name evidence="10" type="ORF">GCM10007875_17330</name>
</gene>
<feature type="transmembrane region" description="Helical" evidence="7">
    <location>
        <begin position="227"/>
        <end position="247"/>
    </location>
</feature>
<dbReference type="Pfam" id="PF00072">
    <property type="entry name" value="Response_reg"/>
    <property type="match status" value="1"/>
</dbReference>
<evidence type="ECO:0000256" key="7">
    <source>
        <dbReference type="SAM" id="Phobius"/>
    </source>
</evidence>
<dbReference type="Pfam" id="PF00512">
    <property type="entry name" value="HisKA"/>
    <property type="match status" value="1"/>
</dbReference>
<proteinExistence type="predicted"/>
<dbReference type="InterPro" id="IPR011006">
    <property type="entry name" value="CheY-like_superfamily"/>
</dbReference>
<dbReference type="InterPro" id="IPR036097">
    <property type="entry name" value="HisK_dim/P_sf"/>
</dbReference>
<dbReference type="SUPFAM" id="SSF55874">
    <property type="entry name" value="ATPase domain of HSP90 chaperone/DNA topoisomerase II/histidine kinase"/>
    <property type="match status" value="1"/>
</dbReference>
<feature type="transmembrane region" description="Helical" evidence="7">
    <location>
        <begin position="80"/>
        <end position="99"/>
    </location>
</feature>
<reference evidence="11" key="1">
    <citation type="journal article" date="2019" name="Int. J. Syst. Evol. Microbiol.">
        <title>The Global Catalogue of Microorganisms (GCM) 10K type strain sequencing project: providing services to taxonomists for standard genome sequencing and annotation.</title>
        <authorList>
            <consortium name="The Broad Institute Genomics Platform"/>
            <consortium name="The Broad Institute Genome Sequencing Center for Infectious Disease"/>
            <person name="Wu L."/>
            <person name="Ma J."/>
        </authorList>
    </citation>
    <scope>NUCLEOTIDE SEQUENCE [LARGE SCALE GENOMIC DNA]</scope>
    <source>
        <strain evidence="11">NBRC 105857</strain>
    </source>
</reference>
<dbReference type="PRINTS" id="PR00344">
    <property type="entry name" value="BCTRLSENSOR"/>
</dbReference>
<dbReference type="Proteomes" id="UP001156664">
    <property type="component" value="Unassembled WGS sequence"/>
</dbReference>
<dbReference type="SUPFAM" id="SSF47384">
    <property type="entry name" value="Homodimeric domain of signal transducing histidine kinase"/>
    <property type="match status" value="1"/>
</dbReference>
<evidence type="ECO:0000259" key="8">
    <source>
        <dbReference type="PROSITE" id="PS50109"/>
    </source>
</evidence>
<feature type="transmembrane region" description="Helical" evidence="7">
    <location>
        <begin position="20"/>
        <end position="38"/>
    </location>
</feature>
<keyword evidence="5" id="KW-0418">Kinase</keyword>
<dbReference type="RefSeq" id="WP_284281275.1">
    <property type="nucleotide sequence ID" value="NZ_BSOJ01000015.1"/>
</dbReference>
<evidence type="ECO:0000256" key="3">
    <source>
        <dbReference type="ARBA" id="ARBA00022553"/>
    </source>
</evidence>
<dbReference type="PANTHER" id="PTHR43047">
    <property type="entry name" value="TWO-COMPONENT HISTIDINE PROTEIN KINASE"/>
    <property type="match status" value="1"/>
</dbReference>
<dbReference type="Pfam" id="PF02518">
    <property type="entry name" value="HATPase_c"/>
    <property type="match status" value="1"/>
</dbReference>
<keyword evidence="7" id="KW-0472">Membrane</keyword>
<keyword evidence="7" id="KW-1133">Transmembrane helix</keyword>
<dbReference type="InterPro" id="IPR004358">
    <property type="entry name" value="Sig_transdc_His_kin-like_C"/>
</dbReference>
<evidence type="ECO:0000259" key="9">
    <source>
        <dbReference type="PROSITE" id="PS50110"/>
    </source>
</evidence>
<evidence type="ECO:0000256" key="2">
    <source>
        <dbReference type="ARBA" id="ARBA00012438"/>
    </source>
</evidence>
<dbReference type="InterPro" id="IPR003661">
    <property type="entry name" value="HisK_dim/P_dom"/>
</dbReference>
<feature type="modified residue" description="4-aspartylphosphate" evidence="6">
    <location>
        <position position="627"/>
    </location>
</feature>
<feature type="domain" description="Histidine kinase" evidence="8">
    <location>
        <begin position="328"/>
        <end position="548"/>
    </location>
</feature>
<dbReference type="Gene3D" id="3.30.565.10">
    <property type="entry name" value="Histidine kinase-like ATPase, C-terminal domain"/>
    <property type="match status" value="1"/>
</dbReference>
<dbReference type="SMART" id="SM00388">
    <property type="entry name" value="HisKA"/>
    <property type="match status" value="1"/>
</dbReference>
<dbReference type="EMBL" id="BSOJ01000015">
    <property type="protein sequence ID" value="GLR26643.1"/>
    <property type="molecule type" value="Genomic_DNA"/>
</dbReference>
<comment type="caution">
    <text evidence="10">The sequence shown here is derived from an EMBL/GenBank/DDBJ whole genome shotgun (WGS) entry which is preliminary data.</text>
</comment>
<sequence>MEKPVNVYVRGLKRLHEQVIALVFLILAVNLIGFWVGASNKTPNSLHLPFSHPFPIVLFGLMAISLWAKKNPKLTTIRLWLGPLVFLTYVLEMQLLHAAGNTDKTLVFTLTATAALALVLYAGKHLPAQIEHGLFMLCMTLSMFALMYWPFSQEHSISFSDPLTYQLLAWVGVTQGRVFQRFLVDIDESYSKRVGLWFLMTSPFVLLAFSLLMQLVVSNNLFDRPHLVVAVFSALLSSLVMFAVFRYTNVLAYWEKVHRQGLHSTQTELRKVIEELDFERVQITALNEKLNKELHIKSTSLQDAVETLMAQQMNAKAAYESKSRFLGTVSHEIRGPLSAIVNLAGLIKAAPADETPKLAGKLELATRHLDALLTDILEMNKLTLGKTVLKQEPMNLESVIGRMIEWVGPVAKDKGLYLRMAKKSAPPCHVLGDELRLRQIVLNLVNNAVKFTRFGGVEISLNFQPVNELETDVEIKVDDTGPGIAQDRLNAIFAPFVQEHEGIAKEFGGFGLGLAIVRELLGLMGGTLVVDTTKGFGTTFLVRLRLPLVKPLTSMPTPQPEITAMPDQLPSGTFKGLKVLVVDDTALNRDVTRWVLESLGCEVAEADSGNAAIELLCNHVVHVVLMDLNMPGENGIDTTVRIRRNPKTAHVPIVGLSGSDNETDATECMRVGMQDYLIKPLDPTELKESLAQIGVWPARNSIKIHADCRQYDEESTDTRSGGATFTSW</sequence>
<keyword evidence="11" id="KW-1185">Reference proteome</keyword>
<dbReference type="InterPro" id="IPR003594">
    <property type="entry name" value="HATPase_dom"/>
</dbReference>
<name>A0ABQ5YPV6_9BURK</name>
<feature type="domain" description="Response regulatory" evidence="9">
    <location>
        <begin position="578"/>
        <end position="694"/>
    </location>
</feature>
<evidence type="ECO:0000256" key="1">
    <source>
        <dbReference type="ARBA" id="ARBA00000085"/>
    </source>
</evidence>
<dbReference type="CDD" id="cd17546">
    <property type="entry name" value="REC_hyHK_CKI1_RcsC-like"/>
    <property type="match status" value="1"/>
</dbReference>
<dbReference type="SMART" id="SM00387">
    <property type="entry name" value="HATPase_c"/>
    <property type="match status" value="1"/>
</dbReference>
<feature type="transmembrane region" description="Helical" evidence="7">
    <location>
        <begin position="196"/>
        <end position="215"/>
    </location>
</feature>
<feature type="transmembrane region" description="Helical" evidence="7">
    <location>
        <begin position="50"/>
        <end position="68"/>
    </location>
</feature>
<dbReference type="Gene3D" id="3.40.50.2300">
    <property type="match status" value="1"/>
</dbReference>
<dbReference type="SMART" id="SM00448">
    <property type="entry name" value="REC"/>
    <property type="match status" value="1"/>
</dbReference>
<organism evidence="10 11">
    <name type="scientific">Limnobacter litoralis</name>
    <dbReference type="NCBI Taxonomy" id="481366"/>
    <lineage>
        <taxon>Bacteria</taxon>
        <taxon>Pseudomonadati</taxon>
        <taxon>Pseudomonadota</taxon>
        <taxon>Betaproteobacteria</taxon>
        <taxon>Burkholderiales</taxon>
        <taxon>Burkholderiaceae</taxon>
        <taxon>Limnobacter</taxon>
    </lineage>
</organism>
<dbReference type="Gene3D" id="1.10.287.130">
    <property type="match status" value="1"/>
</dbReference>
<protein>
    <recommendedName>
        <fullName evidence="2">histidine kinase</fullName>
        <ecNumber evidence="2">2.7.13.3</ecNumber>
    </recommendedName>
</protein>
<dbReference type="PROSITE" id="PS50109">
    <property type="entry name" value="HIS_KIN"/>
    <property type="match status" value="1"/>
</dbReference>
<dbReference type="InterPro" id="IPR005467">
    <property type="entry name" value="His_kinase_dom"/>
</dbReference>
<dbReference type="InterPro" id="IPR001789">
    <property type="entry name" value="Sig_transdc_resp-reg_receiver"/>
</dbReference>
<dbReference type="EC" id="2.7.13.3" evidence="2"/>
<evidence type="ECO:0000256" key="6">
    <source>
        <dbReference type="PROSITE-ProRule" id="PRU00169"/>
    </source>
</evidence>
<dbReference type="PROSITE" id="PS50110">
    <property type="entry name" value="RESPONSE_REGULATORY"/>
    <property type="match status" value="1"/>
</dbReference>
<dbReference type="SUPFAM" id="SSF52172">
    <property type="entry name" value="CheY-like"/>
    <property type="match status" value="1"/>
</dbReference>
<dbReference type="InterPro" id="IPR036890">
    <property type="entry name" value="HATPase_C_sf"/>
</dbReference>
<keyword evidence="3 6" id="KW-0597">Phosphoprotein</keyword>
<evidence type="ECO:0000256" key="4">
    <source>
        <dbReference type="ARBA" id="ARBA00022679"/>
    </source>
</evidence>
<accession>A0ABQ5YPV6</accession>
<comment type="catalytic activity">
    <reaction evidence="1">
        <text>ATP + protein L-histidine = ADP + protein N-phospho-L-histidine.</text>
        <dbReference type="EC" id="2.7.13.3"/>
    </reaction>
</comment>
<dbReference type="PANTHER" id="PTHR43047:SF72">
    <property type="entry name" value="OSMOSENSING HISTIDINE PROTEIN KINASE SLN1"/>
    <property type="match status" value="1"/>
</dbReference>
<feature type="transmembrane region" description="Helical" evidence="7">
    <location>
        <begin position="105"/>
        <end position="122"/>
    </location>
</feature>
<keyword evidence="7" id="KW-0812">Transmembrane</keyword>
<keyword evidence="4" id="KW-0808">Transferase</keyword>
<evidence type="ECO:0000256" key="5">
    <source>
        <dbReference type="ARBA" id="ARBA00022777"/>
    </source>
</evidence>